<evidence type="ECO:0000256" key="1">
    <source>
        <dbReference type="SAM" id="MobiDB-lite"/>
    </source>
</evidence>
<proteinExistence type="predicted"/>
<gene>
    <name evidence="2" type="ORF">S01H1_04862</name>
</gene>
<accession>X0RK46</accession>
<organism evidence="2">
    <name type="scientific">marine sediment metagenome</name>
    <dbReference type="NCBI Taxonomy" id="412755"/>
    <lineage>
        <taxon>unclassified sequences</taxon>
        <taxon>metagenomes</taxon>
        <taxon>ecological metagenomes</taxon>
    </lineage>
</organism>
<comment type="caution">
    <text evidence="2">The sequence shown here is derived from an EMBL/GenBank/DDBJ whole genome shotgun (WGS) entry which is preliminary data.</text>
</comment>
<evidence type="ECO:0000313" key="2">
    <source>
        <dbReference type="EMBL" id="GAF69163.1"/>
    </source>
</evidence>
<sequence length="57" mass="6549">MEILDFRMYKYNTIKLVIESGGNLPAGKQAWGMKQSFGRMNDEGQETKHEGRNRESA</sequence>
<reference evidence="2" key="1">
    <citation type="journal article" date="2014" name="Front. Microbiol.">
        <title>High frequency of phylogenetically diverse reductive dehalogenase-homologous genes in deep subseafloor sedimentary metagenomes.</title>
        <authorList>
            <person name="Kawai M."/>
            <person name="Futagami T."/>
            <person name="Toyoda A."/>
            <person name="Takaki Y."/>
            <person name="Nishi S."/>
            <person name="Hori S."/>
            <person name="Arai W."/>
            <person name="Tsubouchi T."/>
            <person name="Morono Y."/>
            <person name="Uchiyama I."/>
            <person name="Ito T."/>
            <person name="Fujiyama A."/>
            <person name="Inagaki F."/>
            <person name="Takami H."/>
        </authorList>
    </citation>
    <scope>NUCLEOTIDE SEQUENCE</scope>
    <source>
        <strain evidence="2">Expedition CK06-06</strain>
    </source>
</reference>
<dbReference type="EMBL" id="BARS01002547">
    <property type="protein sequence ID" value="GAF69163.1"/>
    <property type="molecule type" value="Genomic_DNA"/>
</dbReference>
<name>X0RK46_9ZZZZ</name>
<dbReference type="AlphaFoldDB" id="X0RK46"/>
<feature type="compositionally biased region" description="Basic and acidic residues" evidence="1">
    <location>
        <begin position="40"/>
        <end position="57"/>
    </location>
</feature>
<protein>
    <submittedName>
        <fullName evidence="2">Uncharacterized protein</fullName>
    </submittedName>
</protein>
<feature type="region of interest" description="Disordered" evidence="1">
    <location>
        <begin position="37"/>
        <end position="57"/>
    </location>
</feature>